<organism evidence="1 2">
    <name type="scientific">Paecilomyces lecythidis</name>
    <dbReference type="NCBI Taxonomy" id="3004212"/>
    <lineage>
        <taxon>Eukaryota</taxon>
        <taxon>Fungi</taxon>
        <taxon>Dikarya</taxon>
        <taxon>Ascomycota</taxon>
        <taxon>Pezizomycotina</taxon>
        <taxon>Eurotiomycetes</taxon>
        <taxon>Eurotiomycetidae</taxon>
        <taxon>Eurotiales</taxon>
        <taxon>Thermoascaceae</taxon>
        <taxon>Paecilomyces</taxon>
    </lineage>
</organism>
<proteinExistence type="predicted"/>
<sequence length="152" mass="17338">MLEHKLLSSLLLFDINCIQELLQVFLLIKYKGTKGSCREQMESCMQAFRSLPVVGWTKRELPEITALLHEAGILEDGESRNLEKQDTERERGIQLFLQNTANAEAILTTQEPLAEMGTIPEMELNFDPAQMDIFDTLDLDMGIFSSMDWPDV</sequence>
<comment type="caution">
    <text evidence="1">The sequence shown here is derived from an EMBL/GenBank/DDBJ whole genome shotgun (WGS) entry which is preliminary data.</text>
</comment>
<accession>A0ABR3X3Z8</accession>
<evidence type="ECO:0000313" key="1">
    <source>
        <dbReference type="EMBL" id="KAL1870669.1"/>
    </source>
</evidence>
<dbReference type="EMBL" id="JAVDPF010000030">
    <property type="protein sequence ID" value="KAL1870669.1"/>
    <property type="molecule type" value="Genomic_DNA"/>
</dbReference>
<protein>
    <submittedName>
        <fullName evidence="1">Uncharacterized protein</fullName>
    </submittedName>
</protein>
<gene>
    <name evidence="1" type="ORF">Plec18167_007433</name>
</gene>
<name>A0ABR3X3Z8_9EURO</name>
<keyword evidence="2" id="KW-1185">Reference proteome</keyword>
<dbReference type="Proteomes" id="UP001583193">
    <property type="component" value="Unassembled WGS sequence"/>
</dbReference>
<evidence type="ECO:0000313" key="2">
    <source>
        <dbReference type="Proteomes" id="UP001583193"/>
    </source>
</evidence>
<reference evidence="1 2" key="1">
    <citation type="journal article" date="2024" name="IMA Fungus">
        <title>IMA Genome - F19 : A genome assembly and annotation guide to empower mycologists, including annotated draft genome sequences of Ceratocystis pirilliformis, Diaporthe australafricana, Fusarium ophioides, Paecilomyces lecythidis, and Sporothrix stenoceras.</title>
        <authorList>
            <person name="Aylward J."/>
            <person name="Wilson A.M."/>
            <person name="Visagie C.M."/>
            <person name="Spraker J."/>
            <person name="Barnes I."/>
            <person name="Buitendag C."/>
            <person name="Ceriani C."/>
            <person name="Del Mar Angel L."/>
            <person name="du Plessis D."/>
            <person name="Fuchs T."/>
            <person name="Gasser K."/>
            <person name="Kramer D."/>
            <person name="Li W."/>
            <person name="Munsamy K."/>
            <person name="Piso A."/>
            <person name="Price J.L."/>
            <person name="Sonnekus B."/>
            <person name="Thomas C."/>
            <person name="van der Nest A."/>
            <person name="van Dijk A."/>
            <person name="van Heerden A."/>
            <person name="van Vuuren N."/>
            <person name="Yilmaz N."/>
            <person name="Duong T.A."/>
            <person name="van der Merwe N.A."/>
            <person name="Wingfield M.J."/>
            <person name="Wingfield B.D."/>
        </authorList>
    </citation>
    <scope>NUCLEOTIDE SEQUENCE [LARGE SCALE GENOMIC DNA]</scope>
    <source>
        <strain evidence="1 2">CMW 18167</strain>
    </source>
</reference>